<reference evidence="1 2" key="1">
    <citation type="submission" date="2019-03" db="EMBL/GenBank/DDBJ databases">
        <title>Genomic Encyclopedia of Type Strains, Phase III (KMG-III): the genomes of soil and plant-associated and newly described type strains.</title>
        <authorList>
            <person name="Whitman W."/>
        </authorList>
    </citation>
    <scope>NUCLEOTIDE SEQUENCE [LARGE SCALE GENOMIC DNA]</scope>
    <source>
        <strain evidence="1 2">LMG 29544</strain>
    </source>
</reference>
<dbReference type="Proteomes" id="UP000295509">
    <property type="component" value="Unassembled WGS sequence"/>
</dbReference>
<dbReference type="InterPro" id="IPR032710">
    <property type="entry name" value="NTF2-like_dom_sf"/>
</dbReference>
<dbReference type="Pfam" id="PF11533">
    <property type="entry name" value="AtzH-like"/>
    <property type="match status" value="1"/>
</dbReference>
<dbReference type="InterPro" id="IPR024507">
    <property type="entry name" value="AtzH-like"/>
</dbReference>
<name>A0A4R8LPC8_9BURK</name>
<proteinExistence type="predicted"/>
<gene>
    <name evidence="1" type="ORF">BX592_11196</name>
</gene>
<dbReference type="RefSeq" id="WP_166676371.1">
    <property type="nucleotide sequence ID" value="NZ_JBHLUW010000061.1"/>
</dbReference>
<protein>
    <submittedName>
        <fullName evidence="1">Uncharacterized protein DUF3225</fullName>
    </submittedName>
</protein>
<organism evidence="1 2">
    <name type="scientific">Paraburkholderia rhizosphaerae</name>
    <dbReference type="NCBI Taxonomy" id="480658"/>
    <lineage>
        <taxon>Bacteria</taxon>
        <taxon>Pseudomonadati</taxon>
        <taxon>Pseudomonadota</taxon>
        <taxon>Betaproteobacteria</taxon>
        <taxon>Burkholderiales</taxon>
        <taxon>Burkholderiaceae</taxon>
        <taxon>Paraburkholderia</taxon>
    </lineage>
</organism>
<evidence type="ECO:0000313" key="2">
    <source>
        <dbReference type="Proteomes" id="UP000295509"/>
    </source>
</evidence>
<dbReference type="Gene3D" id="3.10.450.50">
    <property type="match status" value="1"/>
</dbReference>
<dbReference type="EMBL" id="SORE01000011">
    <property type="protein sequence ID" value="TDY48161.1"/>
    <property type="molecule type" value="Genomic_DNA"/>
</dbReference>
<accession>A0A4R8LPC8</accession>
<sequence length="139" mass="15218">MNVNIAHVVVEVAAAYAAYEKALADNDVLLLYALTWESPHTVHYGFDDMQYGSAEIRKLNALRHPFNNGVVAASTTITTFGHDNATVSTEFGCEDSELYGRRTLVWARVGPDSQPEAGLHGGWRIVASHESVVSRRACI</sequence>
<evidence type="ECO:0000313" key="1">
    <source>
        <dbReference type="EMBL" id="TDY48161.1"/>
    </source>
</evidence>
<comment type="caution">
    <text evidence="1">The sequence shown here is derived from an EMBL/GenBank/DDBJ whole genome shotgun (WGS) entry which is preliminary data.</text>
</comment>
<dbReference type="SUPFAM" id="SSF54427">
    <property type="entry name" value="NTF2-like"/>
    <property type="match status" value="1"/>
</dbReference>
<dbReference type="AlphaFoldDB" id="A0A4R8LPC8"/>
<keyword evidence="2" id="KW-1185">Reference proteome</keyword>